<dbReference type="AlphaFoldDB" id="A0A1D1ZEW2"/>
<name>A0A1D1ZEW2_9ARAE</name>
<evidence type="ECO:0000256" key="2">
    <source>
        <dbReference type="SAM" id="SignalP"/>
    </source>
</evidence>
<proteinExistence type="predicted"/>
<evidence type="ECO:0000256" key="1">
    <source>
        <dbReference type="SAM" id="MobiDB-lite"/>
    </source>
</evidence>
<dbReference type="PANTHER" id="PTHR34789">
    <property type="entry name" value="EXPRESSED PROTEIN"/>
    <property type="match status" value="1"/>
</dbReference>
<gene>
    <name evidence="3" type="ORF">g.580</name>
</gene>
<feature type="signal peptide" evidence="2">
    <location>
        <begin position="1"/>
        <end position="23"/>
    </location>
</feature>
<keyword evidence="2" id="KW-0732">Signal</keyword>
<reference evidence="3" key="1">
    <citation type="submission" date="2015-07" db="EMBL/GenBank/DDBJ databases">
        <title>Transcriptome Assembly of Anthurium amnicola.</title>
        <authorList>
            <person name="Suzuki J."/>
        </authorList>
    </citation>
    <scope>NUCLEOTIDE SEQUENCE</scope>
</reference>
<protein>
    <submittedName>
        <fullName evidence="3">Uncharacterized protein</fullName>
    </submittedName>
</protein>
<evidence type="ECO:0000313" key="3">
    <source>
        <dbReference type="EMBL" id="JAT65335.1"/>
    </source>
</evidence>
<feature type="chain" id="PRO_5008900937" evidence="2">
    <location>
        <begin position="24"/>
        <end position="125"/>
    </location>
</feature>
<dbReference type="EMBL" id="GDJX01002601">
    <property type="protein sequence ID" value="JAT65335.1"/>
    <property type="molecule type" value="Transcribed_RNA"/>
</dbReference>
<sequence length="125" mass="12552">MVSGPRLVLVVVAALFLANGASHQLEEELRRVPSDPNGKDPGFPGDGGGFGMPGGGFGIPGWGGGNGIPGFSGPGGNVGGGWGAGYGGPRGGYARGGTKRPSVVCRERGPCYNKRLTCPAKCFYS</sequence>
<feature type="non-terminal residue" evidence="3">
    <location>
        <position position="125"/>
    </location>
</feature>
<feature type="region of interest" description="Disordered" evidence="1">
    <location>
        <begin position="26"/>
        <end position="74"/>
    </location>
</feature>
<dbReference type="PANTHER" id="PTHR34789:SF1">
    <property type="entry name" value="EXPRESSED PROTEIN"/>
    <property type="match status" value="1"/>
</dbReference>
<accession>A0A1D1ZEW2</accession>
<organism evidence="3">
    <name type="scientific">Anthurium amnicola</name>
    <dbReference type="NCBI Taxonomy" id="1678845"/>
    <lineage>
        <taxon>Eukaryota</taxon>
        <taxon>Viridiplantae</taxon>
        <taxon>Streptophyta</taxon>
        <taxon>Embryophyta</taxon>
        <taxon>Tracheophyta</taxon>
        <taxon>Spermatophyta</taxon>
        <taxon>Magnoliopsida</taxon>
        <taxon>Liliopsida</taxon>
        <taxon>Araceae</taxon>
        <taxon>Pothoideae</taxon>
        <taxon>Potheae</taxon>
        <taxon>Anthurium</taxon>
    </lineage>
</organism>
<feature type="compositionally biased region" description="Gly residues" evidence="1">
    <location>
        <begin position="44"/>
        <end position="74"/>
    </location>
</feature>